<keyword evidence="1" id="KW-0812">Transmembrane</keyword>
<evidence type="ECO:0000259" key="2">
    <source>
        <dbReference type="SMART" id="SM00769"/>
    </source>
</evidence>
<dbReference type="AlphaFoldDB" id="A0A4P8IH60"/>
<dbReference type="InterPro" id="IPR004864">
    <property type="entry name" value="LEA_2"/>
</dbReference>
<reference evidence="3 4" key="1">
    <citation type="submission" date="2019-05" db="EMBL/GenBank/DDBJ databases">
        <title>Burkholderia sp. DHOD12, isolated from subtropical forest soil.</title>
        <authorList>
            <person name="Gao Z.-H."/>
            <person name="Qiu L.-H."/>
        </authorList>
    </citation>
    <scope>NUCLEOTIDE SEQUENCE [LARGE SCALE GENOMIC DNA]</scope>
    <source>
        <strain evidence="3 4">DHOD12</strain>
    </source>
</reference>
<keyword evidence="1" id="KW-0472">Membrane</keyword>
<name>A0A4P8IH60_9BURK</name>
<dbReference type="EMBL" id="CP040077">
    <property type="protein sequence ID" value="QCP47968.1"/>
    <property type="molecule type" value="Genomic_DNA"/>
</dbReference>
<dbReference type="SMART" id="SM00769">
    <property type="entry name" value="WHy"/>
    <property type="match status" value="1"/>
</dbReference>
<proteinExistence type="predicted"/>
<keyword evidence="1" id="KW-1133">Transmembrane helix</keyword>
<dbReference type="SUPFAM" id="SSF117070">
    <property type="entry name" value="LEA14-like"/>
    <property type="match status" value="1"/>
</dbReference>
<feature type="domain" description="Water stress and hypersensitive response" evidence="2">
    <location>
        <begin position="37"/>
        <end position="157"/>
    </location>
</feature>
<dbReference type="GO" id="GO:0009269">
    <property type="term" value="P:response to desiccation"/>
    <property type="evidence" value="ECO:0007669"/>
    <property type="project" value="InterPro"/>
</dbReference>
<sequence length="164" mass="17495">MPSFDAGRSVRLFYTVLCLVISFSGCASWMGQEPLRVNVAGIEPLQSEGMEMRFNVKLRVQNPNASAVEYDGVSLELELNGNSFASGVSDQRGAVPRFGEALIDVPLTVSAFSAVRQAFAVADSAQAGRFPYVLRGRLAGGIVGGTRFIDQGTLSLPAGNMMDQ</sequence>
<evidence type="ECO:0000256" key="1">
    <source>
        <dbReference type="SAM" id="Phobius"/>
    </source>
</evidence>
<keyword evidence="4" id="KW-1185">Reference proteome</keyword>
<dbReference type="OrthoDB" id="5421820at2"/>
<evidence type="ECO:0000313" key="4">
    <source>
        <dbReference type="Proteomes" id="UP000298656"/>
    </source>
</evidence>
<dbReference type="KEGG" id="tvl:FAZ95_01495"/>
<evidence type="ECO:0000313" key="3">
    <source>
        <dbReference type="EMBL" id="QCP47968.1"/>
    </source>
</evidence>
<dbReference type="InterPro" id="IPR013990">
    <property type="entry name" value="WHy-dom"/>
</dbReference>
<dbReference type="Gene3D" id="2.60.40.1820">
    <property type="match status" value="1"/>
</dbReference>
<gene>
    <name evidence="3" type="ORF">FAZ95_01495</name>
</gene>
<dbReference type="RefSeq" id="WP_137330810.1">
    <property type="nucleotide sequence ID" value="NZ_CP040077.1"/>
</dbReference>
<dbReference type="Pfam" id="PF03168">
    <property type="entry name" value="LEA_2"/>
    <property type="match status" value="1"/>
</dbReference>
<organism evidence="3 4">
    <name type="scientific">Trinickia violacea</name>
    <dbReference type="NCBI Taxonomy" id="2571746"/>
    <lineage>
        <taxon>Bacteria</taxon>
        <taxon>Pseudomonadati</taxon>
        <taxon>Pseudomonadota</taxon>
        <taxon>Betaproteobacteria</taxon>
        <taxon>Burkholderiales</taxon>
        <taxon>Burkholderiaceae</taxon>
        <taxon>Trinickia</taxon>
    </lineage>
</organism>
<dbReference type="Proteomes" id="UP000298656">
    <property type="component" value="Chromosome 1"/>
</dbReference>
<accession>A0A4P8IH60</accession>
<protein>
    <recommendedName>
        <fullName evidence="2">Water stress and hypersensitive response domain-containing protein</fullName>
    </recommendedName>
</protein>
<feature type="transmembrane region" description="Helical" evidence="1">
    <location>
        <begin position="12"/>
        <end position="30"/>
    </location>
</feature>